<protein>
    <recommendedName>
        <fullName evidence="2">Response regulatory domain-containing protein</fullName>
    </recommendedName>
</protein>
<evidence type="ECO:0000313" key="4">
    <source>
        <dbReference type="Proteomes" id="UP000223913"/>
    </source>
</evidence>
<dbReference type="SMART" id="SM00448">
    <property type="entry name" value="REC"/>
    <property type="match status" value="1"/>
</dbReference>
<name>A0A2D0N9L0_FLAN2</name>
<reference evidence="3 4" key="1">
    <citation type="submission" date="2017-10" db="EMBL/GenBank/DDBJ databases">
        <title>The draft genome sequence of Lewinella nigricans NBRC 102662.</title>
        <authorList>
            <person name="Wang K."/>
        </authorList>
    </citation>
    <scope>NUCLEOTIDE SEQUENCE [LARGE SCALE GENOMIC DNA]</scope>
    <source>
        <strain evidence="3 4">NBRC 102662</strain>
    </source>
</reference>
<evidence type="ECO:0000313" key="3">
    <source>
        <dbReference type="EMBL" id="PHN05202.1"/>
    </source>
</evidence>
<feature type="domain" description="Response regulatory" evidence="2">
    <location>
        <begin position="10"/>
        <end position="131"/>
    </location>
</feature>
<dbReference type="InterPro" id="IPR052893">
    <property type="entry name" value="TCS_response_regulator"/>
</dbReference>
<dbReference type="InterPro" id="IPR011006">
    <property type="entry name" value="CheY-like_superfamily"/>
</dbReference>
<feature type="modified residue" description="4-aspartylphosphate" evidence="1">
    <location>
        <position position="64"/>
    </location>
</feature>
<dbReference type="Pfam" id="PF00072">
    <property type="entry name" value="Response_reg"/>
    <property type="match status" value="1"/>
</dbReference>
<keyword evidence="4" id="KW-1185">Reference proteome</keyword>
<dbReference type="EMBL" id="PDUD01000022">
    <property type="protein sequence ID" value="PHN05202.1"/>
    <property type="molecule type" value="Genomic_DNA"/>
</dbReference>
<dbReference type="Proteomes" id="UP000223913">
    <property type="component" value="Unassembled WGS sequence"/>
</dbReference>
<organism evidence="3 4">
    <name type="scientific">Flavilitoribacter nigricans (strain ATCC 23147 / DSM 23189 / NBRC 102662 / NCIMB 1420 / SS-2)</name>
    <name type="common">Lewinella nigricans</name>
    <dbReference type="NCBI Taxonomy" id="1122177"/>
    <lineage>
        <taxon>Bacteria</taxon>
        <taxon>Pseudomonadati</taxon>
        <taxon>Bacteroidota</taxon>
        <taxon>Saprospiria</taxon>
        <taxon>Saprospirales</taxon>
        <taxon>Lewinellaceae</taxon>
        <taxon>Flavilitoribacter</taxon>
    </lineage>
</organism>
<dbReference type="Gene3D" id="3.40.50.2300">
    <property type="match status" value="1"/>
</dbReference>
<dbReference type="InterPro" id="IPR001789">
    <property type="entry name" value="Sig_transdc_resp-reg_receiver"/>
</dbReference>
<comment type="caution">
    <text evidence="3">The sequence shown here is derived from an EMBL/GenBank/DDBJ whole genome shotgun (WGS) entry which is preliminary data.</text>
</comment>
<dbReference type="PANTHER" id="PTHR44520:SF2">
    <property type="entry name" value="RESPONSE REGULATOR RCP1"/>
    <property type="match status" value="1"/>
</dbReference>
<gene>
    <name evidence="3" type="ORF">CRP01_16925</name>
</gene>
<dbReference type="PANTHER" id="PTHR44520">
    <property type="entry name" value="RESPONSE REGULATOR RCP1-RELATED"/>
    <property type="match status" value="1"/>
</dbReference>
<dbReference type="PROSITE" id="PS50110">
    <property type="entry name" value="RESPONSE_REGULATORY"/>
    <property type="match status" value="1"/>
</dbReference>
<dbReference type="SUPFAM" id="SSF52172">
    <property type="entry name" value="CheY-like"/>
    <property type="match status" value="1"/>
</dbReference>
<dbReference type="GO" id="GO:0000160">
    <property type="term" value="P:phosphorelay signal transduction system"/>
    <property type="evidence" value="ECO:0007669"/>
    <property type="project" value="InterPro"/>
</dbReference>
<evidence type="ECO:0000256" key="1">
    <source>
        <dbReference type="PROSITE-ProRule" id="PRU00169"/>
    </source>
</evidence>
<keyword evidence="1" id="KW-0597">Phosphoprotein</keyword>
<dbReference type="OrthoDB" id="7631574at2"/>
<dbReference type="AlphaFoldDB" id="A0A2D0N9L0"/>
<evidence type="ECO:0000259" key="2">
    <source>
        <dbReference type="PROSITE" id="PS50110"/>
    </source>
</evidence>
<accession>A0A2D0N9L0</accession>
<proteinExistence type="predicted"/>
<sequence length="140" mass="15874">MENNAHQLVKVVVVEDHFPDFVLIETACEQLPFPVQLTHFSNGLDLLHSLSPDGSTDLDFILLDLKNCVMDGRSFLRKIRALPAYQYLPIIVFSSSKTPSDVQSCLELGANAFVSKPLEYPEFARLIHSLFTFWNYNISL</sequence>
<dbReference type="RefSeq" id="WP_099151256.1">
    <property type="nucleotide sequence ID" value="NZ_PDUD01000022.1"/>
</dbReference>